<keyword evidence="2" id="KW-1185">Reference proteome</keyword>
<dbReference type="AlphaFoldDB" id="A0A9P6U3Z6"/>
<proteinExistence type="predicted"/>
<accession>A0A9P6U3Z6</accession>
<evidence type="ECO:0000313" key="2">
    <source>
        <dbReference type="Proteomes" id="UP000726737"/>
    </source>
</evidence>
<gene>
    <name evidence="1" type="ORF">BG011_002569</name>
</gene>
<name>A0A9P6U3Z6_9FUNG</name>
<evidence type="ECO:0000313" key="1">
    <source>
        <dbReference type="EMBL" id="KAG0259521.1"/>
    </source>
</evidence>
<sequence>MTNSDISSISSDHIDFQDTKRFRKIVKIMIYATGIENLINPLSCLAADAEVLGLPFLVMVALFLKTSRISSSQAF</sequence>
<organism evidence="1 2">
    <name type="scientific">Mortierella polycephala</name>
    <dbReference type="NCBI Taxonomy" id="41804"/>
    <lineage>
        <taxon>Eukaryota</taxon>
        <taxon>Fungi</taxon>
        <taxon>Fungi incertae sedis</taxon>
        <taxon>Mucoromycota</taxon>
        <taxon>Mortierellomycotina</taxon>
        <taxon>Mortierellomycetes</taxon>
        <taxon>Mortierellales</taxon>
        <taxon>Mortierellaceae</taxon>
        <taxon>Mortierella</taxon>
    </lineage>
</organism>
<comment type="caution">
    <text evidence="1">The sequence shown here is derived from an EMBL/GenBank/DDBJ whole genome shotgun (WGS) entry which is preliminary data.</text>
</comment>
<protein>
    <submittedName>
        <fullName evidence="1">Uncharacterized protein</fullName>
    </submittedName>
</protein>
<dbReference type="EMBL" id="JAAAJA010000184">
    <property type="protein sequence ID" value="KAG0259521.1"/>
    <property type="molecule type" value="Genomic_DNA"/>
</dbReference>
<reference evidence="1" key="1">
    <citation type="journal article" date="2020" name="Fungal Divers.">
        <title>Resolving the Mortierellaceae phylogeny through synthesis of multi-gene phylogenetics and phylogenomics.</title>
        <authorList>
            <person name="Vandepol N."/>
            <person name="Liber J."/>
            <person name="Desiro A."/>
            <person name="Na H."/>
            <person name="Kennedy M."/>
            <person name="Barry K."/>
            <person name="Grigoriev I.V."/>
            <person name="Miller A.N."/>
            <person name="O'Donnell K."/>
            <person name="Stajich J.E."/>
            <person name="Bonito G."/>
        </authorList>
    </citation>
    <scope>NUCLEOTIDE SEQUENCE</scope>
    <source>
        <strain evidence="1">KOD948</strain>
    </source>
</reference>
<dbReference type="Proteomes" id="UP000726737">
    <property type="component" value="Unassembled WGS sequence"/>
</dbReference>